<feature type="compositionally biased region" description="Polar residues" evidence="1">
    <location>
        <begin position="355"/>
        <end position="370"/>
    </location>
</feature>
<feature type="region of interest" description="Disordered" evidence="1">
    <location>
        <begin position="828"/>
        <end position="896"/>
    </location>
</feature>
<name>A0A979FGP4_HYAAZ</name>
<accession>A0A979FGP4</accession>
<dbReference type="KEGG" id="hazt:125177768"/>
<feature type="compositionally biased region" description="Basic and acidic residues" evidence="1">
    <location>
        <begin position="857"/>
        <end position="894"/>
    </location>
</feature>
<feature type="compositionally biased region" description="Low complexity" evidence="1">
    <location>
        <begin position="242"/>
        <end position="260"/>
    </location>
</feature>
<feature type="region of interest" description="Disordered" evidence="1">
    <location>
        <begin position="355"/>
        <end position="380"/>
    </location>
</feature>
<dbReference type="GeneID" id="125177768"/>
<proteinExistence type="predicted"/>
<feature type="compositionally biased region" description="Low complexity" evidence="1">
    <location>
        <begin position="203"/>
        <end position="221"/>
    </location>
</feature>
<dbReference type="RefSeq" id="XP_047736100.1">
    <property type="nucleotide sequence ID" value="XM_047880144.1"/>
</dbReference>
<feature type="region of interest" description="Disordered" evidence="1">
    <location>
        <begin position="666"/>
        <end position="687"/>
    </location>
</feature>
<reference evidence="3" key="1">
    <citation type="submission" date="2025-08" db="UniProtKB">
        <authorList>
            <consortium name="RefSeq"/>
        </authorList>
    </citation>
    <scope>IDENTIFICATION</scope>
    <source>
        <tissue evidence="3">Whole organism</tissue>
    </source>
</reference>
<sequence>MVAVHFHRQELHRTIALFVSSRLSPLTGPGHCSFRLALPCEQRLEYFSCLVVDSELLFKGPESVSLIFCAQIIVLLVSTSSCIMMTPLFAVDQSAQQAKKLAKTSSKHHFVRNKSLDETMTVPRDSLEVSKFPSAVASLSDLSSAKQSKNLVEAEAPPNSGTKPKVKNTPDFSGSSSDDAVFHPQKGRVKFKSKTAELDGNKSVSLRTLSQSSSSELETSVIDTRFGRPLGHQRGKHFQNNSNYSSQIRSSSSSLSGSSSKMRISRAAKDSQQRSKSAKAATLKASSHSRPITSAVHTLNDQILAEKNDTILNRPQNTDVIKLDKTYSTVENAAFLKKVEEVLSEIVEQKKRKILSSQRDYSTLRPSRGSSSKERKTSPRSCQTWIISKRFDESDHKQSFSHIITSHGNGRLRTRSKSSDLLVTHERCFTKLEPYKPRILRKDSGCQLMEKKEMSIRKNLFADKKVVGQNQNKYCGTLLADTPQTDEQKSSTIEENLTNTTNNTEAEDTCYESENEISECALDVNMNASSPLKTNLGDHAEASVDSAYTGSRGPTPDGPKNLKLKSLQHKLHHREKHMQHQKKQGDVKRKVTVDQQEVENIIKIEDEDISEKIKHEIMQEIKEVGIYSEYAITTLLDLYRRKYMHVSRKQFDVIAIYIKNKFGVGQEDTEDSKSNHPEPSVGSGYKKGNVKFIEDTSQVGGSRLEKKCNEVKDLEENYLILPAEALHLREVLDKTKDSREGVRWLSHDEILEAKWASQILTECGIRDQSTKILENAKTWEEVVQALGFTSPFFNTIECGHEDDQECETQCVPNVLYLPPLDSLQCNDTSNTKRTTVSPENYDNKTDQSLLYSSEPACHPKSDLLETNEDKTQESPEARDDIQARLPNHSDRTDFSNRLSPVTLTAALDSECLAVKKLENNDTASHLQDNTTHFKKGNALSELPVGIDTANEISDKKQDDEISSQKEVKKFSDNGSILFAESNPRDYHRTSNGHLSNHELNPAAEALDSDDDFFESPFNSNKGKAASNTLHFINNSLKSDDSENHTLSLLSWNSYQTGNSIPDKNTSGHFSYNAAFASEEVRLANSTASPEKDPQRESLEPLSLKPSPVMPAIVSDNLLPASYDELCGYSTVVGHQQAASLETSDVEKSCDRLTRKSQTVSGVTTDQTPNLPHTAQASFCNSLYDCQEDSGTVSGLQNQGISCQTPEEENHSAEADDREDVDPGRLNGNDMPHRKLCLLGQDLCGPNTADIRASLSPTQPSLQGKIAALAAAYSSKTEEVPDWLVVADDVCKQFDISL</sequence>
<dbReference type="OrthoDB" id="10640740at2759"/>
<evidence type="ECO:0000256" key="1">
    <source>
        <dbReference type="SAM" id="MobiDB-lite"/>
    </source>
</evidence>
<feature type="compositionally biased region" description="Basic and acidic residues" evidence="1">
    <location>
        <begin position="1089"/>
        <end position="1098"/>
    </location>
</feature>
<evidence type="ECO:0000313" key="2">
    <source>
        <dbReference type="Proteomes" id="UP000694843"/>
    </source>
</evidence>
<feature type="region of interest" description="Disordered" evidence="1">
    <location>
        <begin position="1083"/>
        <end position="1103"/>
    </location>
</feature>
<protein>
    <submittedName>
        <fullName evidence="3">Uncharacterized protein LOC125177768</fullName>
    </submittedName>
</protein>
<evidence type="ECO:0000313" key="3">
    <source>
        <dbReference type="RefSeq" id="XP_047736100.1"/>
    </source>
</evidence>
<feature type="compositionally biased region" description="Polar residues" evidence="1">
    <location>
        <begin position="828"/>
        <end position="851"/>
    </location>
</feature>
<feature type="compositionally biased region" description="Polar residues" evidence="1">
    <location>
        <begin position="1194"/>
        <end position="1204"/>
    </location>
</feature>
<gene>
    <name evidence="3" type="primary">LOC125177768</name>
</gene>
<organism evidence="2 3">
    <name type="scientific">Hyalella azteca</name>
    <name type="common">Amphipod</name>
    <dbReference type="NCBI Taxonomy" id="294128"/>
    <lineage>
        <taxon>Eukaryota</taxon>
        <taxon>Metazoa</taxon>
        <taxon>Ecdysozoa</taxon>
        <taxon>Arthropoda</taxon>
        <taxon>Crustacea</taxon>
        <taxon>Multicrustacea</taxon>
        <taxon>Malacostraca</taxon>
        <taxon>Eumalacostraca</taxon>
        <taxon>Peracarida</taxon>
        <taxon>Amphipoda</taxon>
        <taxon>Senticaudata</taxon>
        <taxon>Talitrida</taxon>
        <taxon>Talitroidea</taxon>
        <taxon>Hyalellidae</taxon>
        <taxon>Hyalella</taxon>
    </lineage>
</organism>
<dbReference type="Proteomes" id="UP000694843">
    <property type="component" value="Unplaced"/>
</dbReference>
<feature type="region of interest" description="Disordered" evidence="1">
    <location>
        <begin position="149"/>
        <end position="289"/>
    </location>
</feature>
<feature type="region of interest" description="Disordered" evidence="1">
    <location>
        <begin position="1194"/>
        <end position="1225"/>
    </location>
</feature>
<keyword evidence="2" id="KW-1185">Reference proteome</keyword>